<dbReference type="EMBL" id="CAJNOU010000029">
    <property type="protein sequence ID" value="CAF0818350.1"/>
    <property type="molecule type" value="Genomic_DNA"/>
</dbReference>
<evidence type="ECO:0000313" key="2">
    <source>
        <dbReference type="EMBL" id="CAF0818350.1"/>
    </source>
</evidence>
<feature type="region of interest" description="Disordered" evidence="1">
    <location>
        <begin position="1"/>
        <end position="130"/>
    </location>
</feature>
<gene>
    <name evidence="3" type="ORF">FNK824_LOCUS5725</name>
    <name evidence="2" type="ORF">SEV965_LOCUS1491</name>
</gene>
<feature type="compositionally biased region" description="Polar residues" evidence="1">
    <location>
        <begin position="11"/>
        <end position="22"/>
    </location>
</feature>
<evidence type="ECO:0000256" key="1">
    <source>
        <dbReference type="SAM" id="MobiDB-lite"/>
    </source>
</evidence>
<protein>
    <submittedName>
        <fullName evidence="3">Uncharacterized protein</fullName>
    </submittedName>
</protein>
<accession>A0A818R313</accession>
<evidence type="ECO:0000313" key="3">
    <source>
        <dbReference type="EMBL" id="CAF3646167.1"/>
    </source>
</evidence>
<feature type="compositionally biased region" description="Polar residues" evidence="1">
    <location>
        <begin position="101"/>
        <end position="110"/>
    </location>
</feature>
<evidence type="ECO:0000313" key="4">
    <source>
        <dbReference type="Proteomes" id="UP000663874"/>
    </source>
</evidence>
<dbReference type="AlphaFoldDB" id="A0A818R313"/>
<name>A0A818R313_9BILA</name>
<proteinExistence type="predicted"/>
<reference evidence="3" key="1">
    <citation type="submission" date="2021-02" db="EMBL/GenBank/DDBJ databases">
        <authorList>
            <person name="Nowell W R."/>
        </authorList>
    </citation>
    <scope>NUCLEOTIDE SEQUENCE</scope>
</reference>
<dbReference type="Proteomes" id="UP000663889">
    <property type="component" value="Unassembled WGS sequence"/>
</dbReference>
<comment type="caution">
    <text evidence="3">The sequence shown here is derived from an EMBL/GenBank/DDBJ whole genome shotgun (WGS) entry which is preliminary data.</text>
</comment>
<organism evidence="3 4">
    <name type="scientific">Rotaria sordida</name>
    <dbReference type="NCBI Taxonomy" id="392033"/>
    <lineage>
        <taxon>Eukaryota</taxon>
        <taxon>Metazoa</taxon>
        <taxon>Spiralia</taxon>
        <taxon>Gnathifera</taxon>
        <taxon>Rotifera</taxon>
        <taxon>Eurotatoria</taxon>
        <taxon>Bdelloidea</taxon>
        <taxon>Philodinida</taxon>
        <taxon>Philodinidae</taxon>
        <taxon>Rotaria</taxon>
    </lineage>
</organism>
<dbReference type="EMBL" id="CAJOBE010000467">
    <property type="protein sequence ID" value="CAF3646167.1"/>
    <property type="molecule type" value="Genomic_DNA"/>
</dbReference>
<feature type="compositionally biased region" description="Low complexity" evidence="1">
    <location>
        <begin position="31"/>
        <end position="41"/>
    </location>
</feature>
<feature type="compositionally biased region" description="Basic and acidic residues" evidence="1">
    <location>
        <begin position="60"/>
        <end position="71"/>
    </location>
</feature>
<dbReference type="Proteomes" id="UP000663874">
    <property type="component" value="Unassembled WGS sequence"/>
</dbReference>
<feature type="compositionally biased region" description="Polar residues" evidence="1">
    <location>
        <begin position="47"/>
        <end position="59"/>
    </location>
</feature>
<sequence length="142" mass="16102">MAAYHIPDPSNRLTNEQMSHTLNKIDENDVSQPSSSSTSAPPRKRSNSVLQWMQKTLHITKTDANHDDSRSRQRSSSITHHDKTTRSPPVSFPAKKHGRPRSSTLDSTGSTDKKMPPRKKTITDTDEKAEQTRSIFEFAFFH</sequence>
<feature type="compositionally biased region" description="Basic and acidic residues" evidence="1">
    <location>
        <begin position="111"/>
        <end position="130"/>
    </location>
</feature>